<dbReference type="GO" id="GO:0003968">
    <property type="term" value="F:RNA-directed RNA polymerase activity"/>
    <property type="evidence" value="ECO:0007669"/>
    <property type="project" value="UniProtKB-KW"/>
</dbReference>
<evidence type="ECO:0000313" key="1">
    <source>
        <dbReference type="EMBL" id="GFM95167.1"/>
    </source>
</evidence>
<proteinExistence type="predicted"/>
<keyword evidence="1" id="KW-0696">RNA-directed RNA polymerase</keyword>
<sequence length="654" mass="72101">MADSSTTRSISSTIKRMLSVRTQSITTGERSSNSERALFVDSGPDITPAIISRLQKAQTNNRYRTDLVAIVLPPGHGKTYFAKRYGWIDIDSLIRGERYQEVYESMARRLTSERDWVKSMHTLAAEAGGTLSIMRHASTGVVMLQCEHQAAYLGLRIIGSYVLDDELVQKSIECSDAFRRQLALLGSAVAREMGASRMASRVELEEDILMKLAAIGMETGATSVRDRYQWQALMRSWSALDVITTVNRGAVSAATARFWTGSGENSSGCRLLMSDDWVMLQLSGFGAHDESITVPHFERKTKTTCCQGIANVSKVACDLGVPAVLLAEVCMRHDHESEEFVSSLISAASSITVSNSMCKQLLYRMLMIPRRKIAKACIKLISMSKRNALLGWDLRDLDRGLLTAISACAAQGDYDCTRLLPSSPFKMVSGQGRLIPKELTIIDLARARAVIARHKELEWLMPVAAQREGYPSVTGLIGNLRGMEAVKAAMYWLAIEQAYVSHSKRRERRIIKAAVLNCEMISKSKIVDRYEIEELAEGLDEKWDPGSAFGVAYLTKAKGDLTSSLLELVRARRAATWARVRLGATTAEVVITKSTVGIQGLTKTECELAGWLSGNGKGRVRLIKAIVMAGIPFEPVAASGLDWRDWSQTIRLGT</sequence>
<protein>
    <submittedName>
        <fullName evidence="1">RNA-dependent RNA polymerase</fullName>
    </submittedName>
</protein>
<keyword evidence="1" id="KW-0548">Nucleotidyltransferase</keyword>
<dbReference type="EMBL" id="BLWB01000039">
    <property type="protein sequence ID" value="GFM95167.1"/>
    <property type="molecule type" value="Genomic_RNA"/>
</dbReference>
<gene>
    <name evidence="1" type="ORF">MMARV_C039P1</name>
</gene>
<comment type="caution">
    <text evidence="1">The sequence shown here is derived from an EMBL/GenBank/DDBJ whole genome shotgun (WGS) entry which is preliminary data.</text>
</comment>
<organism evidence="1">
    <name type="scientific">viral metagenome</name>
    <dbReference type="NCBI Taxonomy" id="1070528"/>
    <lineage>
        <taxon>unclassified sequences</taxon>
        <taxon>metagenomes</taxon>
        <taxon>organismal metagenomes</taxon>
    </lineage>
</organism>
<name>A0A6L2ZKL1_9ZZZZ</name>
<keyword evidence="1" id="KW-0808">Transferase</keyword>
<accession>A0A6L2ZKL1</accession>
<feature type="non-terminal residue" evidence="1">
    <location>
        <position position="654"/>
    </location>
</feature>
<reference evidence="1" key="1">
    <citation type="submission" date="2020-05" db="EMBL/GenBank/DDBJ databases">
        <title>Diverged and active partitiviruses in Lichen.</title>
        <authorList>
            <person name="Urayama S."/>
            <person name="Doi N."/>
            <person name="Kondo F."/>
            <person name="Chiba Y."/>
            <person name="Takaki Y."/>
            <person name="Hirai M."/>
            <person name="Minegishi Y."/>
            <person name="Hagiwara D."/>
            <person name="Nunoura T."/>
        </authorList>
    </citation>
    <scope>NUCLEOTIDE SEQUENCE</scope>
</reference>
<dbReference type="AlphaFoldDB" id="A0A6L2ZKL1"/>